<dbReference type="Proteomes" id="UP000035579">
    <property type="component" value="Chromosome"/>
</dbReference>
<feature type="compositionally biased region" description="Polar residues" evidence="1">
    <location>
        <begin position="491"/>
        <end position="500"/>
    </location>
</feature>
<dbReference type="AlphaFoldDB" id="A0AAC8Q2Y5"/>
<sequence length="534" mass="50713">MLETKKPFAAGLALALLAATGCYDFDTEFKDCLDDGQCLPAVCDPLAVDLPDDLFFDANCDEVDGTPGDAIFVDPAGQDSNAGTREAPIKRLSAALKAAVSQGKKSIYLAQGTYDEADLRMEQAVSLYGGYAGMAGNWKRGKDYITRIGGSTPTGFTVSGLMDAGVAIEWVHIGSANSTVPGTPSIGLRVIDSSGVRLRHVEVEAGAGAPGRDGDSPGPNTQVGADGGVGLDGSASTPSGGPRGAGSCGTGSYAGGMGGAGGRFGTAPVAGTAGEPYTTGGGTAATNKLDTACSTTVCVCDGEQGGEGQPGEVGGRGKDGTAGDGTGVLEGSTWVAKSGTDGEAGTVGKGGGGGGGGGFCEAPGSTQSKGGGGGGGGAGGCPGAGAKGGQSGGASIALLLLRAHVEMESCTLKTGGGGKGGAGGTGGAGGPGGQGGAGGKGILVETMSGPDTYRATGGMGGKGGKGGDGGQGGHGGNGAGGPSVGVWCDSPESSSVTPQGMTFGLKDPGAPGAGPGAKGNPGLLTNYHQCSGSP</sequence>
<dbReference type="KEGG" id="age:AA314_01689"/>
<feature type="compositionally biased region" description="Gly residues" evidence="1">
    <location>
        <begin position="414"/>
        <end position="441"/>
    </location>
</feature>
<dbReference type="Proteomes" id="UP000256345">
    <property type="component" value="Unassembled WGS sequence"/>
</dbReference>
<proteinExistence type="predicted"/>
<keyword evidence="5" id="KW-1185">Reference proteome</keyword>
<evidence type="ECO:0000313" key="4">
    <source>
        <dbReference type="Proteomes" id="UP000035579"/>
    </source>
</evidence>
<protein>
    <submittedName>
        <fullName evidence="2">PE family protein</fullName>
    </submittedName>
    <submittedName>
        <fullName evidence="3">Uncharacterized protein DUF1565</fullName>
    </submittedName>
</protein>
<dbReference type="EMBL" id="QUMU01000004">
    <property type="protein sequence ID" value="REG33235.1"/>
    <property type="molecule type" value="Genomic_DNA"/>
</dbReference>
<accession>A0AAC8Q2Y5</accession>
<evidence type="ECO:0000256" key="1">
    <source>
        <dbReference type="SAM" id="MobiDB-lite"/>
    </source>
</evidence>
<feature type="region of interest" description="Disordered" evidence="1">
    <location>
        <begin position="205"/>
        <end position="247"/>
    </location>
</feature>
<reference evidence="3 5" key="2">
    <citation type="submission" date="2018-08" db="EMBL/GenBank/DDBJ databases">
        <title>Genomic Encyclopedia of Archaeal and Bacterial Type Strains, Phase II (KMG-II): from individual species to whole genera.</title>
        <authorList>
            <person name="Goeker M."/>
        </authorList>
    </citation>
    <scope>NUCLEOTIDE SEQUENCE [LARGE SCALE GENOMIC DNA]</scope>
    <source>
        <strain evidence="3 5">DSM 2261</strain>
    </source>
</reference>
<name>A0AAC8Q2Y5_9BACT</name>
<dbReference type="EMBL" id="CP011509">
    <property type="protein sequence ID" value="AKJ00063.1"/>
    <property type="molecule type" value="Genomic_DNA"/>
</dbReference>
<organism evidence="2 4">
    <name type="scientific">Archangium gephyra</name>
    <dbReference type="NCBI Taxonomy" id="48"/>
    <lineage>
        <taxon>Bacteria</taxon>
        <taxon>Pseudomonadati</taxon>
        <taxon>Myxococcota</taxon>
        <taxon>Myxococcia</taxon>
        <taxon>Myxococcales</taxon>
        <taxon>Cystobacterineae</taxon>
        <taxon>Archangiaceae</taxon>
        <taxon>Archangium</taxon>
    </lineage>
</organism>
<dbReference type="InterPro" id="IPR012334">
    <property type="entry name" value="Pectin_lyas_fold"/>
</dbReference>
<dbReference type="RefSeq" id="WP_047854977.1">
    <property type="nucleotide sequence ID" value="NZ_CP011509.1"/>
</dbReference>
<feature type="compositionally biased region" description="Gly residues" evidence="1">
    <location>
        <begin position="305"/>
        <end position="314"/>
    </location>
</feature>
<gene>
    <name evidence="2" type="ORF">AA314_01689</name>
    <name evidence="3" type="ORF">ATI61_104526</name>
</gene>
<dbReference type="InterPro" id="IPR011050">
    <property type="entry name" value="Pectin_lyase_fold/virulence"/>
</dbReference>
<feature type="region of interest" description="Disordered" evidence="1">
    <location>
        <begin position="305"/>
        <end position="350"/>
    </location>
</feature>
<feature type="region of interest" description="Disordered" evidence="1">
    <location>
        <begin position="413"/>
        <end position="534"/>
    </location>
</feature>
<dbReference type="Gene3D" id="2.160.20.10">
    <property type="entry name" value="Single-stranded right-handed beta-helix, Pectin lyase-like"/>
    <property type="match status" value="1"/>
</dbReference>
<reference evidence="2 4" key="1">
    <citation type="submission" date="2015-05" db="EMBL/GenBank/DDBJ databases">
        <title>Genome assembly of Archangium gephyra DSM 2261.</title>
        <authorList>
            <person name="Sharma G."/>
            <person name="Subramanian S."/>
        </authorList>
    </citation>
    <scope>NUCLEOTIDE SEQUENCE [LARGE SCALE GENOMIC DNA]</scope>
    <source>
        <strain evidence="2 4">DSM 2261</strain>
    </source>
</reference>
<evidence type="ECO:0000313" key="3">
    <source>
        <dbReference type="EMBL" id="REG33235.1"/>
    </source>
</evidence>
<dbReference type="PROSITE" id="PS51257">
    <property type="entry name" value="PROKAR_LIPOPROTEIN"/>
    <property type="match status" value="1"/>
</dbReference>
<dbReference type="SUPFAM" id="SSF51126">
    <property type="entry name" value="Pectin lyase-like"/>
    <property type="match status" value="1"/>
</dbReference>
<evidence type="ECO:0000313" key="2">
    <source>
        <dbReference type="EMBL" id="AKJ00063.1"/>
    </source>
</evidence>
<evidence type="ECO:0000313" key="5">
    <source>
        <dbReference type="Proteomes" id="UP000256345"/>
    </source>
</evidence>
<feature type="compositionally biased region" description="Gly residues" evidence="1">
    <location>
        <begin position="457"/>
        <end position="483"/>
    </location>
</feature>
<feature type="region of interest" description="Disordered" evidence="1">
    <location>
        <begin position="358"/>
        <end position="377"/>
    </location>
</feature>